<keyword evidence="1" id="KW-1133">Transmembrane helix</keyword>
<evidence type="ECO:0000313" key="3">
    <source>
        <dbReference type="Proteomes" id="UP000051322"/>
    </source>
</evidence>
<dbReference type="RefSeq" id="WP_057692660.1">
    <property type="nucleotide sequence ID" value="NZ_LLFE01000052.1"/>
</dbReference>
<evidence type="ECO:0000313" key="2">
    <source>
        <dbReference type="EMBL" id="KQD19449.1"/>
    </source>
</evidence>
<accession>A0AB73FEW4</accession>
<feature type="transmembrane region" description="Helical" evidence="1">
    <location>
        <begin position="43"/>
        <end position="61"/>
    </location>
</feature>
<dbReference type="AlphaFoldDB" id="A0AB73FEW4"/>
<gene>
    <name evidence="2" type="ORF">APD06_14995</name>
</gene>
<comment type="caution">
    <text evidence="2">The sequence shown here is derived from an EMBL/GenBank/DDBJ whole genome shotgun (WGS) entry which is preliminary data.</text>
</comment>
<protein>
    <submittedName>
        <fullName evidence="2">Uncharacterized protein</fullName>
    </submittedName>
</protein>
<dbReference type="EMBL" id="LLFE01000052">
    <property type="protein sequence ID" value="KQD19449.1"/>
    <property type="molecule type" value="Genomic_DNA"/>
</dbReference>
<name>A0AB73FEW4_ACIBA</name>
<evidence type="ECO:0000256" key="1">
    <source>
        <dbReference type="SAM" id="Phobius"/>
    </source>
</evidence>
<proteinExistence type="predicted"/>
<sequence>MTFYCALLSESTEGHAQVCLEWVEVKQPVSFLPAMTKAEADQMLISIVLCFAVVFVVRRCLDLLRY</sequence>
<organism evidence="2 3">
    <name type="scientific">Acinetobacter baumannii</name>
    <dbReference type="NCBI Taxonomy" id="470"/>
    <lineage>
        <taxon>Bacteria</taxon>
        <taxon>Pseudomonadati</taxon>
        <taxon>Pseudomonadota</taxon>
        <taxon>Gammaproteobacteria</taxon>
        <taxon>Moraxellales</taxon>
        <taxon>Moraxellaceae</taxon>
        <taxon>Acinetobacter</taxon>
        <taxon>Acinetobacter calcoaceticus/baumannii complex</taxon>
    </lineage>
</organism>
<keyword evidence="1" id="KW-0812">Transmembrane</keyword>
<dbReference type="Proteomes" id="UP000051322">
    <property type="component" value="Unassembled WGS sequence"/>
</dbReference>
<reference evidence="2 3" key="1">
    <citation type="submission" date="2015-10" db="EMBL/GenBank/DDBJ databases">
        <title>The utility of whole genome sequencing in characterizing Acinetobacter epidemiology and analyzing hospital outbreaks.</title>
        <authorList>
            <person name="Ozer E.A."/>
            <person name="Fitzpatrick M.A."/>
            <person name="Hauser A.R."/>
        </authorList>
    </citation>
    <scope>NUCLEOTIDE SEQUENCE [LARGE SCALE GENOMIC DNA]</scope>
    <source>
        <strain evidence="2 3">ABBL059</strain>
    </source>
</reference>
<keyword evidence="1" id="KW-0472">Membrane</keyword>